<comment type="caution">
    <text evidence="1">The sequence shown here is derived from an EMBL/GenBank/DDBJ whole genome shotgun (WGS) entry which is preliminary data.</text>
</comment>
<dbReference type="InterPro" id="IPR026341">
    <property type="entry name" value="T9SS_type_B"/>
</dbReference>
<gene>
    <name evidence="1" type="ORF">HNQ88_002100</name>
</gene>
<keyword evidence="2" id="KW-1185">Reference proteome</keyword>
<dbReference type="NCBIfam" id="TIGR04131">
    <property type="entry name" value="Bac_Flav_CTERM"/>
    <property type="match status" value="1"/>
</dbReference>
<name>A0AAE3XN84_9BACT</name>
<evidence type="ECO:0000313" key="1">
    <source>
        <dbReference type="EMBL" id="MDR6239063.1"/>
    </source>
</evidence>
<organism evidence="1 2">
    <name type="scientific">Aureibacter tunicatorum</name>
    <dbReference type="NCBI Taxonomy" id="866807"/>
    <lineage>
        <taxon>Bacteria</taxon>
        <taxon>Pseudomonadati</taxon>
        <taxon>Bacteroidota</taxon>
        <taxon>Cytophagia</taxon>
        <taxon>Cytophagales</taxon>
        <taxon>Persicobacteraceae</taxon>
        <taxon>Aureibacter</taxon>
    </lineage>
</organism>
<reference evidence="1" key="1">
    <citation type="submission" date="2023-07" db="EMBL/GenBank/DDBJ databases">
        <title>Genomic Encyclopedia of Type Strains, Phase IV (KMG-IV): sequencing the most valuable type-strain genomes for metagenomic binning, comparative biology and taxonomic classification.</title>
        <authorList>
            <person name="Goeker M."/>
        </authorList>
    </citation>
    <scope>NUCLEOTIDE SEQUENCE</scope>
    <source>
        <strain evidence="1">DSM 26174</strain>
    </source>
</reference>
<dbReference type="Pfam" id="PF13585">
    <property type="entry name" value="CHU_C"/>
    <property type="match status" value="1"/>
</dbReference>
<dbReference type="RefSeq" id="WP_309938576.1">
    <property type="nucleotide sequence ID" value="NZ_AP025305.1"/>
</dbReference>
<evidence type="ECO:0000313" key="2">
    <source>
        <dbReference type="Proteomes" id="UP001185092"/>
    </source>
</evidence>
<protein>
    <submittedName>
        <fullName evidence="1">Gliding motility-associated-like protein</fullName>
    </submittedName>
</protein>
<dbReference type="EMBL" id="JAVDQD010000002">
    <property type="protein sequence ID" value="MDR6239063.1"/>
    <property type="molecule type" value="Genomic_DNA"/>
</dbReference>
<accession>A0AAE3XN84</accession>
<proteinExistence type="predicted"/>
<dbReference type="Proteomes" id="UP001185092">
    <property type="component" value="Unassembled WGS sequence"/>
</dbReference>
<sequence>MKRYLLIILLLYAPLYELFAQCDPIPENVLHHNQRTTNVNIGGIEKEVVVITEGETTSLSLPDSYEFSENTTFQWFDKQGLLVSEEKSIDVSEEGSFRLVINQVLDEQNLINNASFENTSQAVGSDYVWKNRRFNTALWNEGTYALGDKPQDFHRFFPNCQAKDQDNMMIINGAPDTNQEVWFQRNIPVEQNTYYIFIGWGQNIGGGSPAKLNFTFNNREVGNAISLSKGSCNWERFYYVWYSGNNTIVKLGLENANPSRSGNDFAIDNLFFGKPCEYNFEVDVIFGPKVEVEDQIICPKETKTIDVYGTTAAVNTITWHNEDGTEITSGNQFDITHSFDLNSIEKDTIIKYLVKAEYQNVDYTDTFEVRYVKPVLELDADQITCAPDFNIAALIDSSNELNNSKLRYEWLYNNTSLTDNNDLDNFLATNSGEYVLRTNRYGCPTQDTINIEFITDFNLDLGKDTILCDLNEFKITGNISHPLTQYEWTKDADPTVIGNERSLIATEDGTYTLKATLNDCISEDEIILTFRNTPEITFADDFFFCYYDTEKQIRADQDENPSTTYEWSLLEDPSFSSNDYILDIYQSGTYQLKANNLTCVNEKAVKATISEEIKLNIPDHFDLCRGDSIHIFNLEAYKFDSVTWVNKLDNTLISTKDTLVVENSGDFIFTGYKQGCFRSAEVNVTERNLPFFTFAEDSINFCSYDTPIARTVEDEIYPKYQWKLVNGLGALETSTFELKDMSEGLYELTTENEFYCQFKDSIYIHIKPEIQIDLGDDIILCEGGTATLSNQLNQDYDEIYWTKKSDPSFRENTETIDVTESDIYYLNITKDNCTGIDSIKFDLILNPIFSFDADMVQFCHEDSKVVSHSGDSLLFNYEWRKSGETGPAISSNHYFTVPESGTYELELSTKELTTEGNSCKVANSLQVNIIEEIDVDLLEDQVVCEGNQVILNNNEATDYESLEWINLSTNNTIGSDNQLLVTSSGNYRLIVTNQGCTQQDDINVTFSSNPEFVLKESELFCHEDQKTVNIIGPSSFDYQWYRQNDPISGETNKSLQVDESDDYKAIASKTLVSGNVCQFNDIINVTVVEEILVDLGTEQHLCSSETIDLSNLANVNDPSSYNYTWSLNQTENVISNNEVISNINVSGTYELQLEKMGCVNSTQVQITFNEIPDFSLATSVKFCFDESEKVISADGIENPEWEYTWQKASDPAFISNDYKLDVSVLGSDIYRLTINDRNATASCPSITKEIDVKIIDDILIDVPSEIEVCSGENISIENRANFTADQTEWYFANDLDTPVFIGETLVDPVDDGIYTIKIYKGDCFKTAQTRVIRKETPTFSIEPVSYFCYEDDIKSLIANGDDKYTYHWYENNDLIHTGRTFNPSSEGDFEVSAEYMGCQSNLMNTKVEISNKIEFDISPLSPICENNSTNISITSDQNLSYEWYHKSNLIATDILTIETGDEGFYTISASKVYHGKTCSTTKETELVVAPLPQATIKGRSNETHCSTTKHILEPNESKSNQLRYIWSKKANEQDEFTEISNEYILDISNQPGIYQLVVESIVAGKSCYSHPVEATRRFVDPGTSSYSIDTTFCEANITNSGIALATPSDLSYSYEYYYFKDDVEQHNINDIVVYNSTDEGIFYERKTLIDNHCKVVETTEFIVNIDRMPKKEEFLWEESHEKCLGEKLEIAPPLKDGYFFIWQDSIASDRFSTYSAGDINLDVYNGKCVLNLQAQLKTYEHPFLNLGADSLEHCNLPSLELYAGSDSTKYQYSWTATNENKEILEGYESENQPILNATEQDQYIKYTVKANNISPNNTVCSSTDSIFVLLKTCNSRMKLPNVFTPNGDFTNNSFGPYDYDGIDEFNMKIYNRWGVLMWETNNIKERWDGKKDGNDCPAGVYFWVIKSTYLHPKPEDLIEDYSNNAGSVTLLR</sequence>